<feature type="compositionally biased region" description="Pro residues" evidence="1">
    <location>
        <begin position="82"/>
        <end position="94"/>
    </location>
</feature>
<feature type="compositionally biased region" description="Polar residues" evidence="1">
    <location>
        <begin position="1"/>
        <end position="17"/>
    </location>
</feature>
<dbReference type="RefSeq" id="XP_057398698.1">
    <property type="nucleotide sequence ID" value="XM_057542715.1"/>
</dbReference>
<dbReference type="Proteomes" id="UP001652580">
    <property type="component" value="Chromosome 3"/>
</dbReference>
<feature type="compositionally biased region" description="Low complexity" evidence="1">
    <location>
        <begin position="200"/>
        <end position="222"/>
    </location>
</feature>
<feature type="region of interest" description="Disordered" evidence="1">
    <location>
        <begin position="400"/>
        <end position="465"/>
    </location>
</feature>
<keyword evidence="2" id="KW-1185">Reference proteome</keyword>
<feature type="compositionally biased region" description="Basic and acidic residues" evidence="1">
    <location>
        <begin position="55"/>
        <end position="67"/>
    </location>
</feature>
<organism evidence="2 3">
    <name type="scientific">Balaenoptera acutorostrata</name>
    <name type="common">Common minke whale</name>
    <name type="synonym">Balaena rostrata</name>
    <dbReference type="NCBI Taxonomy" id="9767"/>
    <lineage>
        <taxon>Eukaryota</taxon>
        <taxon>Metazoa</taxon>
        <taxon>Chordata</taxon>
        <taxon>Craniata</taxon>
        <taxon>Vertebrata</taxon>
        <taxon>Euteleostomi</taxon>
        <taxon>Mammalia</taxon>
        <taxon>Eutheria</taxon>
        <taxon>Laurasiatheria</taxon>
        <taxon>Artiodactyla</taxon>
        <taxon>Whippomorpha</taxon>
        <taxon>Cetacea</taxon>
        <taxon>Mysticeti</taxon>
        <taxon>Balaenopteridae</taxon>
        <taxon>Balaenoptera</taxon>
    </lineage>
</organism>
<feature type="region of interest" description="Disordered" evidence="1">
    <location>
        <begin position="1"/>
        <end position="324"/>
    </location>
</feature>
<accession>A0ABM3T9B6</accession>
<protein>
    <submittedName>
        <fullName evidence="3">Basic proline-rich protein-like</fullName>
    </submittedName>
</protein>
<gene>
    <name evidence="3" type="primary">LOC130707577</name>
</gene>
<reference evidence="3" key="1">
    <citation type="submission" date="2025-08" db="UniProtKB">
        <authorList>
            <consortium name="RefSeq"/>
        </authorList>
    </citation>
    <scope>IDENTIFICATION</scope>
</reference>
<evidence type="ECO:0000313" key="3">
    <source>
        <dbReference type="RefSeq" id="XP_057398698.1"/>
    </source>
</evidence>
<feature type="compositionally biased region" description="Pro residues" evidence="1">
    <location>
        <begin position="262"/>
        <end position="297"/>
    </location>
</feature>
<feature type="compositionally biased region" description="Basic and acidic residues" evidence="1">
    <location>
        <begin position="452"/>
        <end position="461"/>
    </location>
</feature>
<feature type="compositionally biased region" description="Low complexity" evidence="1">
    <location>
        <begin position="150"/>
        <end position="168"/>
    </location>
</feature>
<sequence>MGGQHLQNPPSSGTSLRAQKGCSPLWEGLGTQPPRTTFCLWENEVPSKGPPTNFNEDRGEPFPRPPEHLLYAGAPLAGRPGSPRPQRCPGPPRAAAPLRSGPGLARRSRFPKVMREAGARGTHPQRRRGPRPPRPGRARPLPAPAPPFQPRAALAPAPAPAAANKAAGPQGGNPGPGGGRRAAGGRGLTGRRVRRERGPSRAAASGARRSASPRAGRPGPGWRPRRALLGRASRAAGPGARARPPAGSSGLRWLRCCAGPAARPPRSVPPARPLSAPRPPRPAARPHPPPPLGAPPPRAERGRGAGSGSAQRAALGAGDRCAPPRGLSPGHVLSGLGFPVCPVSPHFSAQFCPDPVKGAGLGRILGFCLLRAEVSPTAAPPPNPEASKLMPAVWALNVHPQAPPPGARGEARLAPAAGAPGHRSPPSGTIPPTHHSPRRGFRTHPPSCAGNAEEKAEEARWPRGPLGAREGALSWIVWRLPRLSSGLLAI</sequence>
<evidence type="ECO:0000256" key="1">
    <source>
        <dbReference type="SAM" id="MobiDB-lite"/>
    </source>
</evidence>
<feature type="compositionally biased region" description="Gly residues" evidence="1">
    <location>
        <begin position="169"/>
        <end position="188"/>
    </location>
</feature>
<feature type="compositionally biased region" description="Low complexity" evidence="1">
    <location>
        <begin position="308"/>
        <end position="318"/>
    </location>
</feature>
<name>A0ABM3T9B6_BALAC</name>
<feature type="compositionally biased region" description="Basic residues" evidence="1">
    <location>
        <begin position="123"/>
        <end position="137"/>
    </location>
</feature>
<proteinExistence type="predicted"/>
<evidence type="ECO:0000313" key="2">
    <source>
        <dbReference type="Proteomes" id="UP001652580"/>
    </source>
</evidence>
<dbReference type="GeneID" id="130707577"/>
<feature type="compositionally biased region" description="Low complexity" evidence="1">
    <location>
        <begin position="229"/>
        <end position="250"/>
    </location>
</feature>